<dbReference type="RefSeq" id="WP_206567481.1">
    <property type="nucleotide sequence ID" value="NZ_JAFKCW010000001.1"/>
</dbReference>
<protein>
    <submittedName>
        <fullName evidence="2">Helix-turn-helix transcriptional regulator</fullName>
    </submittedName>
</protein>
<dbReference type="Pfam" id="PF01381">
    <property type="entry name" value="HTH_3"/>
    <property type="match status" value="1"/>
</dbReference>
<accession>A0ABS3BKZ4</accession>
<gene>
    <name evidence="2" type="ORF">J0A67_01385</name>
</gene>
<evidence type="ECO:0000313" key="3">
    <source>
        <dbReference type="Proteomes" id="UP000664698"/>
    </source>
</evidence>
<name>A0ABS3BKZ4_9BACT</name>
<reference evidence="2 3" key="1">
    <citation type="submission" date="2021-03" db="EMBL/GenBank/DDBJ databases">
        <title>novel species isolated from a fishpond in China.</title>
        <authorList>
            <person name="Lu H."/>
            <person name="Cai Z."/>
        </authorList>
    </citation>
    <scope>NUCLEOTIDE SEQUENCE [LARGE SCALE GENOMIC DNA]</scope>
    <source>
        <strain evidence="2 3">JCM 31546</strain>
    </source>
</reference>
<dbReference type="PROSITE" id="PS50943">
    <property type="entry name" value="HTH_CROC1"/>
    <property type="match status" value="1"/>
</dbReference>
<comment type="caution">
    <text evidence="2">The sequence shown here is derived from an EMBL/GenBank/DDBJ whole genome shotgun (WGS) entry which is preliminary data.</text>
</comment>
<dbReference type="PANTHER" id="PTHR42754">
    <property type="entry name" value="ENDOGLUCANASE"/>
    <property type="match status" value="1"/>
</dbReference>
<dbReference type="CDD" id="cd00093">
    <property type="entry name" value="HTH_XRE"/>
    <property type="match status" value="1"/>
</dbReference>
<sequence>MNYGAQIKSQRISQGWTQSELADRCGVTLRTIQRLEKGEVRPSLFTQTRLQDVLGVGFEEEEKDPEFMVNDSVQQNFFKRMQTAIPFLTSNRRVWAGLLLLGLGSFFWKSQFQNSFLENESYKSISKGFEIQTVNCGSETECDIQVTRKNENGEILWQKAFGGSSYDKATMVLATADQGVLILGSTSSFGQGNYDILLIKVNQNGEFLWQETFGGFFNEYAKNISYLESDAQYRIEGSQQTCTTPNVSEDCEMTRWSFLIDMSGKEVGKIAG</sequence>
<dbReference type="SMART" id="SM00530">
    <property type="entry name" value="HTH_XRE"/>
    <property type="match status" value="1"/>
</dbReference>
<evidence type="ECO:0000259" key="1">
    <source>
        <dbReference type="PROSITE" id="PS50943"/>
    </source>
</evidence>
<dbReference type="InterPro" id="IPR001387">
    <property type="entry name" value="Cro/C1-type_HTH"/>
</dbReference>
<dbReference type="SUPFAM" id="SSF47413">
    <property type="entry name" value="lambda repressor-like DNA-binding domains"/>
    <property type="match status" value="1"/>
</dbReference>
<organism evidence="2 3">
    <name type="scientific">Algoriphagus aestuariicola</name>
    <dbReference type="NCBI Taxonomy" id="1852016"/>
    <lineage>
        <taxon>Bacteria</taxon>
        <taxon>Pseudomonadati</taxon>
        <taxon>Bacteroidota</taxon>
        <taxon>Cytophagia</taxon>
        <taxon>Cytophagales</taxon>
        <taxon>Cyclobacteriaceae</taxon>
        <taxon>Algoriphagus</taxon>
    </lineage>
</organism>
<dbReference type="InterPro" id="IPR010982">
    <property type="entry name" value="Lambda_DNA-bd_dom_sf"/>
</dbReference>
<dbReference type="Gene3D" id="1.10.260.40">
    <property type="entry name" value="lambda repressor-like DNA-binding domains"/>
    <property type="match status" value="1"/>
</dbReference>
<dbReference type="PANTHER" id="PTHR42754:SF1">
    <property type="entry name" value="LIPOPROTEIN"/>
    <property type="match status" value="1"/>
</dbReference>
<evidence type="ECO:0000313" key="2">
    <source>
        <dbReference type="EMBL" id="MBN7799489.1"/>
    </source>
</evidence>
<dbReference type="EMBL" id="JAFKCW010000001">
    <property type="protein sequence ID" value="MBN7799489.1"/>
    <property type="molecule type" value="Genomic_DNA"/>
</dbReference>
<keyword evidence="3" id="KW-1185">Reference proteome</keyword>
<feature type="domain" description="HTH cro/C1-type" evidence="1">
    <location>
        <begin position="7"/>
        <end position="63"/>
    </location>
</feature>
<dbReference type="Proteomes" id="UP000664698">
    <property type="component" value="Unassembled WGS sequence"/>
</dbReference>
<proteinExistence type="predicted"/>